<keyword evidence="2" id="KW-0472">Membrane</keyword>
<feature type="transmembrane region" description="Helical" evidence="2">
    <location>
        <begin position="150"/>
        <end position="170"/>
    </location>
</feature>
<keyword evidence="2" id="KW-1133">Transmembrane helix</keyword>
<reference evidence="4" key="1">
    <citation type="submission" date="2020-07" db="EMBL/GenBank/DDBJ databases">
        <title>Multicomponent nature underlies the extraordinary mechanical properties of spider dragline silk.</title>
        <authorList>
            <person name="Kono N."/>
            <person name="Nakamura H."/>
            <person name="Mori M."/>
            <person name="Yoshida Y."/>
            <person name="Ohtoshi R."/>
            <person name="Malay A.D."/>
            <person name="Moran D.A.P."/>
            <person name="Tomita M."/>
            <person name="Numata K."/>
            <person name="Arakawa K."/>
        </authorList>
    </citation>
    <scope>NUCLEOTIDE SEQUENCE</scope>
</reference>
<sequence>MESFIKCLILLNVLINVLASDAVLKNSTAKIIRIRRTGSYPFLPVRDYGAIGSDKDDSSDDSVPSSHKSKLQSGGDYPIFNEYKGNEQSNQYGFPSFPSFADNKGSPFPAPSWLNPDQMLQMMAAIKNTEDISKPEETGLFSKLITDPKIAAAAFIPLSIVAAAVVPVLMNYMMGNTATPTVSTTANNRESRSLDVSKNLEELVISMLRFSRAMENDECLQMTICKVVSDDASATKSEYARKVASAIVHLFKDDRLDDVEIKQIVDAARRGKCADVCKNSTIIPKNDKKNINMLL</sequence>
<dbReference type="Proteomes" id="UP000887116">
    <property type="component" value="Unassembled WGS sequence"/>
</dbReference>
<gene>
    <name evidence="4" type="primary">AVEN_91475_1</name>
    <name evidence="4" type="ORF">TNCT_238181</name>
</gene>
<comment type="caution">
    <text evidence="4">The sequence shown here is derived from an EMBL/GenBank/DDBJ whole genome shotgun (WGS) entry which is preliminary data.</text>
</comment>
<evidence type="ECO:0000313" key="4">
    <source>
        <dbReference type="EMBL" id="GFR15604.1"/>
    </source>
</evidence>
<feature type="signal peptide" evidence="3">
    <location>
        <begin position="1"/>
        <end position="19"/>
    </location>
</feature>
<dbReference type="OrthoDB" id="6419491at2759"/>
<dbReference type="EMBL" id="BMAO01007393">
    <property type="protein sequence ID" value="GFR15604.1"/>
    <property type="molecule type" value="Genomic_DNA"/>
</dbReference>
<proteinExistence type="predicted"/>
<keyword evidence="5" id="KW-1185">Reference proteome</keyword>
<keyword evidence="2" id="KW-0812">Transmembrane</keyword>
<evidence type="ECO:0000256" key="3">
    <source>
        <dbReference type="SAM" id="SignalP"/>
    </source>
</evidence>
<keyword evidence="3" id="KW-0732">Signal</keyword>
<name>A0A8X6I552_TRICU</name>
<dbReference type="AlphaFoldDB" id="A0A8X6I552"/>
<feature type="region of interest" description="Disordered" evidence="1">
    <location>
        <begin position="53"/>
        <end position="76"/>
    </location>
</feature>
<organism evidence="4 5">
    <name type="scientific">Trichonephila clavata</name>
    <name type="common">Joro spider</name>
    <name type="synonym">Nephila clavata</name>
    <dbReference type="NCBI Taxonomy" id="2740835"/>
    <lineage>
        <taxon>Eukaryota</taxon>
        <taxon>Metazoa</taxon>
        <taxon>Ecdysozoa</taxon>
        <taxon>Arthropoda</taxon>
        <taxon>Chelicerata</taxon>
        <taxon>Arachnida</taxon>
        <taxon>Araneae</taxon>
        <taxon>Araneomorphae</taxon>
        <taxon>Entelegynae</taxon>
        <taxon>Araneoidea</taxon>
        <taxon>Nephilidae</taxon>
        <taxon>Trichonephila</taxon>
    </lineage>
</organism>
<evidence type="ECO:0000256" key="2">
    <source>
        <dbReference type="SAM" id="Phobius"/>
    </source>
</evidence>
<accession>A0A8X6I552</accession>
<protein>
    <submittedName>
        <fullName evidence="4">Uncharacterized protein</fullName>
    </submittedName>
</protein>
<feature type="chain" id="PRO_5036457637" evidence="3">
    <location>
        <begin position="20"/>
        <end position="295"/>
    </location>
</feature>
<evidence type="ECO:0000256" key="1">
    <source>
        <dbReference type="SAM" id="MobiDB-lite"/>
    </source>
</evidence>
<evidence type="ECO:0000313" key="5">
    <source>
        <dbReference type="Proteomes" id="UP000887116"/>
    </source>
</evidence>